<dbReference type="RefSeq" id="WP_106092846.1">
    <property type="nucleotide sequence ID" value="NZ_PVNL01000118.1"/>
</dbReference>
<protein>
    <submittedName>
        <fullName evidence="1">Uncharacterized protein</fullName>
    </submittedName>
</protein>
<accession>A0A2S9Y5W2</accession>
<proteinExistence type="predicted"/>
<name>A0A2S9Y5W2_9BACT</name>
<gene>
    <name evidence="1" type="ORF">ENSA7_59870</name>
</gene>
<dbReference type="EMBL" id="PVNL01000118">
    <property type="protein sequence ID" value="PRQ00493.1"/>
    <property type="molecule type" value="Genomic_DNA"/>
</dbReference>
<organism evidence="1 2">
    <name type="scientific">Enhygromyxa salina</name>
    <dbReference type="NCBI Taxonomy" id="215803"/>
    <lineage>
        <taxon>Bacteria</taxon>
        <taxon>Pseudomonadati</taxon>
        <taxon>Myxococcota</taxon>
        <taxon>Polyangia</taxon>
        <taxon>Nannocystales</taxon>
        <taxon>Nannocystaceae</taxon>
        <taxon>Enhygromyxa</taxon>
    </lineage>
</organism>
<evidence type="ECO:0000313" key="1">
    <source>
        <dbReference type="EMBL" id="PRQ00493.1"/>
    </source>
</evidence>
<dbReference type="Proteomes" id="UP000238823">
    <property type="component" value="Unassembled WGS sequence"/>
</dbReference>
<evidence type="ECO:0000313" key="2">
    <source>
        <dbReference type="Proteomes" id="UP000238823"/>
    </source>
</evidence>
<sequence length="771" mass="83139">MSPEHPTEPQLWLCREPCAYISAARAWTRGRGVPILGDQVGAGFGHEPTVAAVSEPLATPDREPASDGDPRRVIVTAAGGVVEAGARLLARASGRCLIVLEPGREGPSLDEVFARAPSLVSLTFAVPAWGDDGRPNPTRLFDLLRRAREHHTQLCDRPWGVITGADPLSFTRVIAKSIMGPEIAAAYAAAQSLVFTTGSASSNWISLPPFDPEAQNTDAPLLVVDDALVASKAALEVVARRWSLLFFKGHGRPYCACQGYLCGARSLVRSPTEPSERCVLGMDCASPRDGSYRPGFPAFPRVDPRRYDAPVVVMDCCGTGNLSSPVWGSGVPTVSFHALAGSASAVITGDQVTMVRSGSYLDVLWALHTSATLGEAVVRLNEVRPDANAKLPYFLLGDPELVAGATRWPGWVAEAARRDATRPDTLSFGLPASGATPFVRAVLSDAASTPSRDAAWTWTWTWFTSIEREAGVELGKPRAFRTSVGDELWLDLTRAKTDDHCIELRVEPRPSLTVDSSLYAAARSLEQRMRAWTPTVREWGAPLQKAGERVLRLGARLAELAGCAVVGEAADFEEALALTERGWVSAHAQLVSRAVEGLCAGGLWPFRLWAFSDFSGATDGRPCPYCGLQPTLLRAYRSAPVGTRQQWECNDCSLIQDRPPHTSFELEFNLPKRLRAGETAPVELRITNTSDSVIRGAAIAVVDGLGHGVTHEPSRAQGFELAAGAERHIALRFELPEPPSIAHTYWARALLLVDGVWQLSSRPLLVARGDP</sequence>
<dbReference type="AlphaFoldDB" id="A0A2S9Y5W2"/>
<reference evidence="1 2" key="1">
    <citation type="submission" date="2018-03" db="EMBL/GenBank/DDBJ databases">
        <title>Draft Genome Sequences of the Obligatory Marine Myxobacteria Enhygromyxa salina SWB007.</title>
        <authorList>
            <person name="Poehlein A."/>
            <person name="Moghaddam J.A."/>
            <person name="Harms H."/>
            <person name="Alanjari M."/>
            <person name="Koenig G.M."/>
            <person name="Daniel R."/>
            <person name="Schaeberle T.F."/>
        </authorList>
    </citation>
    <scope>NUCLEOTIDE SEQUENCE [LARGE SCALE GENOMIC DNA]</scope>
    <source>
        <strain evidence="1 2">SWB007</strain>
    </source>
</reference>
<comment type="caution">
    <text evidence="1">The sequence shown here is derived from an EMBL/GenBank/DDBJ whole genome shotgun (WGS) entry which is preliminary data.</text>
</comment>